<name>A0A8C0ELG3_BUBBB</name>
<protein>
    <submittedName>
        <fullName evidence="10">CWC25 spliceosome associated protein homolog</fullName>
    </submittedName>
</protein>
<evidence type="ECO:0000259" key="9">
    <source>
        <dbReference type="SMART" id="SM01083"/>
    </source>
</evidence>
<feature type="coiled-coil region" evidence="8">
    <location>
        <begin position="17"/>
        <end position="51"/>
    </location>
</feature>
<sequence length="182" mass="21100">SGGGSWHPQTLRNVEKVWKAEQKHEAERKKIEELQRELQEERAREEMQRYAEDMGTVRKREEKLEWMYQGPGGMVNREEYLMGRPVDKYVFEKTEDKDAGCSNETGLLPGSIFAKTGANSVLDMANKIREDPLFMIRRTFLFTLLVALLSGEEMDTLLNWIYFAGCTKRACFPALYVFRACS</sequence>
<dbReference type="PANTHER" id="PTHR16196">
    <property type="entry name" value="CELL CYCLE CONTROL PROTEIN CWF25"/>
    <property type="match status" value="1"/>
</dbReference>
<dbReference type="Pfam" id="PF12542">
    <property type="entry name" value="CWC25"/>
    <property type="match status" value="1"/>
</dbReference>
<dbReference type="Pfam" id="PF10197">
    <property type="entry name" value="Cir_N"/>
    <property type="match status" value="1"/>
</dbReference>
<evidence type="ECO:0000313" key="11">
    <source>
        <dbReference type="Proteomes" id="UP000694567"/>
    </source>
</evidence>
<dbReference type="InterPro" id="IPR051376">
    <property type="entry name" value="CWC25_splicing_factor"/>
</dbReference>
<evidence type="ECO:0000256" key="6">
    <source>
        <dbReference type="ARBA" id="ARBA00023187"/>
    </source>
</evidence>
<dbReference type="PANTHER" id="PTHR16196:SF0">
    <property type="entry name" value="PRE-MRNA-SPLICING FACTOR CWC25 HOMOLOG"/>
    <property type="match status" value="1"/>
</dbReference>
<evidence type="ECO:0000256" key="7">
    <source>
        <dbReference type="ARBA" id="ARBA00023242"/>
    </source>
</evidence>
<dbReference type="InterPro" id="IPR019339">
    <property type="entry name" value="CIR_N_dom"/>
</dbReference>
<evidence type="ECO:0000256" key="8">
    <source>
        <dbReference type="SAM" id="Coils"/>
    </source>
</evidence>
<feature type="domain" description="CBF1-interacting co-repressor CIR N-terminal" evidence="9">
    <location>
        <begin position="5"/>
        <end position="41"/>
    </location>
</feature>
<proteinExistence type="inferred from homology"/>
<evidence type="ECO:0000256" key="3">
    <source>
        <dbReference type="ARBA" id="ARBA00022664"/>
    </source>
</evidence>
<dbReference type="InterPro" id="IPR022209">
    <property type="entry name" value="CWC25"/>
</dbReference>
<keyword evidence="7" id="KW-0539">Nucleus</keyword>
<keyword evidence="11" id="KW-1185">Reference proteome</keyword>
<evidence type="ECO:0000256" key="4">
    <source>
        <dbReference type="ARBA" id="ARBA00022728"/>
    </source>
</evidence>
<keyword evidence="6" id="KW-0508">mRNA splicing</keyword>
<dbReference type="Ensembl" id="ENSBOBT00000006727.1">
    <property type="protein sequence ID" value="ENSBOBP00000006557.1"/>
    <property type="gene ID" value="ENSBOBG00000004311.1"/>
</dbReference>
<evidence type="ECO:0000256" key="2">
    <source>
        <dbReference type="ARBA" id="ARBA00006695"/>
    </source>
</evidence>
<dbReference type="GO" id="GO:0005684">
    <property type="term" value="C:U2-type spliceosomal complex"/>
    <property type="evidence" value="ECO:0007669"/>
    <property type="project" value="TreeGrafter"/>
</dbReference>
<reference evidence="10" key="1">
    <citation type="submission" date="2025-08" db="UniProtKB">
        <authorList>
            <consortium name="Ensembl"/>
        </authorList>
    </citation>
    <scope>IDENTIFICATION</scope>
</reference>
<dbReference type="AlphaFoldDB" id="A0A8C0ELG3"/>
<evidence type="ECO:0000256" key="5">
    <source>
        <dbReference type="ARBA" id="ARBA00023054"/>
    </source>
</evidence>
<keyword evidence="5 8" id="KW-0175">Coiled coil</keyword>
<keyword evidence="4" id="KW-0747">Spliceosome</keyword>
<keyword evidence="3" id="KW-0507">mRNA processing</keyword>
<evidence type="ECO:0000313" key="10">
    <source>
        <dbReference type="Ensembl" id="ENSBOBP00000006557.1"/>
    </source>
</evidence>
<accession>A0A8C0ELG3</accession>
<reference evidence="10" key="2">
    <citation type="submission" date="2025-09" db="UniProtKB">
        <authorList>
            <consortium name="Ensembl"/>
        </authorList>
    </citation>
    <scope>IDENTIFICATION</scope>
</reference>
<organism evidence="10 11">
    <name type="scientific">Bubo bubo</name>
    <name type="common">Eurasian eagle-owl</name>
    <name type="synonym">Strix bubo</name>
    <dbReference type="NCBI Taxonomy" id="30461"/>
    <lineage>
        <taxon>Eukaryota</taxon>
        <taxon>Metazoa</taxon>
        <taxon>Chordata</taxon>
        <taxon>Craniata</taxon>
        <taxon>Vertebrata</taxon>
        <taxon>Euteleostomi</taxon>
        <taxon>Archelosauria</taxon>
        <taxon>Archosauria</taxon>
        <taxon>Dinosauria</taxon>
        <taxon>Saurischia</taxon>
        <taxon>Theropoda</taxon>
        <taxon>Coelurosauria</taxon>
        <taxon>Aves</taxon>
        <taxon>Neognathae</taxon>
        <taxon>Neoaves</taxon>
        <taxon>Telluraves</taxon>
        <taxon>Strigiformes</taxon>
        <taxon>Strigidae</taxon>
        <taxon>Bubo</taxon>
    </lineage>
</organism>
<dbReference type="SMART" id="SM01083">
    <property type="entry name" value="Cir_N"/>
    <property type="match status" value="1"/>
</dbReference>
<comment type="similarity">
    <text evidence="2">Belongs to the CWC25 family.</text>
</comment>
<dbReference type="GO" id="GO:0000398">
    <property type="term" value="P:mRNA splicing, via spliceosome"/>
    <property type="evidence" value="ECO:0007669"/>
    <property type="project" value="TreeGrafter"/>
</dbReference>
<dbReference type="Proteomes" id="UP000694567">
    <property type="component" value="Unplaced"/>
</dbReference>
<evidence type="ECO:0000256" key="1">
    <source>
        <dbReference type="ARBA" id="ARBA00004123"/>
    </source>
</evidence>
<comment type="subcellular location">
    <subcellularLocation>
        <location evidence="1">Nucleus</location>
    </subcellularLocation>
</comment>